<dbReference type="AlphaFoldDB" id="A0A0V1FJ16"/>
<gene>
    <name evidence="1" type="ORF">T4D_2503</name>
</gene>
<keyword evidence="2" id="KW-1185">Reference proteome</keyword>
<evidence type="ECO:0000313" key="2">
    <source>
        <dbReference type="Proteomes" id="UP000054995"/>
    </source>
</evidence>
<reference evidence="1 2" key="1">
    <citation type="submission" date="2015-01" db="EMBL/GenBank/DDBJ databases">
        <title>Evolution of Trichinella species and genotypes.</title>
        <authorList>
            <person name="Korhonen P.K."/>
            <person name="Edoardo P."/>
            <person name="Giuseppe L.R."/>
            <person name="Gasser R.B."/>
        </authorList>
    </citation>
    <scope>NUCLEOTIDE SEQUENCE [LARGE SCALE GENOMIC DNA]</scope>
    <source>
        <strain evidence="1">ISS470</strain>
    </source>
</reference>
<name>A0A0V1FJ16_TRIPS</name>
<protein>
    <submittedName>
        <fullName evidence="1">Uncharacterized protein</fullName>
    </submittedName>
</protein>
<organism evidence="1 2">
    <name type="scientific">Trichinella pseudospiralis</name>
    <name type="common">Parasitic roundworm</name>
    <dbReference type="NCBI Taxonomy" id="6337"/>
    <lineage>
        <taxon>Eukaryota</taxon>
        <taxon>Metazoa</taxon>
        <taxon>Ecdysozoa</taxon>
        <taxon>Nematoda</taxon>
        <taxon>Enoplea</taxon>
        <taxon>Dorylaimia</taxon>
        <taxon>Trichinellida</taxon>
        <taxon>Trichinellidae</taxon>
        <taxon>Trichinella</taxon>
    </lineage>
</organism>
<feature type="non-terminal residue" evidence="1">
    <location>
        <position position="68"/>
    </location>
</feature>
<proteinExistence type="predicted"/>
<sequence length="68" mass="7615">MQIYIPLLCVLLLGFSFNSCGLAVCVVSAVAFFMRLRSWNNVANGFLICILKKSEYKIYMKTVMASAL</sequence>
<evidence type="ECO:0000313" key="1">
    <source>
        <dbReference type="EMBL" id="KRY86040.1"/>
    </source>
</evidence>
<comment type="caution">
    <text evidence="1">The sequence shown here is derived from an EMBL/GenBank/DDBJ whole genome shotgun (WGS) entry which is preliminary data.</text>
</comment>
<accession>A0A0V1FJ16</accession>
<dbReference type="EMBL" id="JYDT01000078">
    <property type="protein sequence ID" value="KRY86040.1"/>
    <property type="molecule type" value="Genomic_DNA"/>
</dbReference>
<dbReference type="Proteomes" id="UP000054995">
    <property type="component" value="Unassembled WGS sequence"/>
</dbReference>